<keyword evidence="2 6" id="KW-0812">Transmembrane</keyword>
<comment type="similarity">
    <text evidence="5">Belongs to the SAT4 family.</text>
</comment>
<evidence type="ECO:0000313" key="9">
    <source>
        <dbReference type="Proteomes" id="UP001391051"/>
    </source>
</evidence>
<feature type="domain" description="Rhodopsin" evidence="7">
    <location>
        <begin position="9"/>
        <end position="195"/>
    </location>
</feature>
<reference evidence="8 9" key="1">
    <citation type="submission" date="2023-01" db="EMBL/GenBank/DDBJ databases">
        <title>Analysis of 21 Apiospora genomes using comparative genomics revels a genus with tremendous synthesis potential of carbohydrate active enzymes and secondary metabolites.</title>
        <authorList>
            <person name="Sorensen T."/>
        </authorList>
    </citation>
    <scope>NUCLEOTIDE SEQUENCE [LARGE SCALE GENOMIC DNA]</scope>
    <source>
        <strain evidence="8 9">CBS 24483</strain>
    </source>
</reference>
<dbReference type="PANTHER" id="PTHR33048:SF158">
    <property type="entry name" value="MEMBRANE PROTEIN PTH11-LIKE, PUTATIVE-RELATED"/>
    <property type="match status" value="1"/>
</dbReference>
<evidence type="ECO:0000256" key="2">
    <source>
        <dbReference type="ARBA" id="ARBA00022692"/>
    </source>
</evidence>
<evidence type="ECO:0000256" key="3">
    <source>
        <dbReference type="ARBA" id="ARBA00022989"/>
    </source>
</evidence>
<organism evidence="8 9">
    <name type="scientific">Apiospora aurea</name>
    <dbReference type="NCBI Taxonomy" id="335848"/>
    <lineage>
        <taxon>Eukaryota</taxon>
        <taxon>Fungi</taxon>
        <taxon>Dikarya</taxon>
        <taxon>Ascomycota</taxon>
        <taxon>Pezizomycotina</taxon>
        <taxon>Sordariomycetes</taxon>
        <taxon>Xylariomycetidae</taxon>
        <taxon>Amphisphaeriales</taxon>
        <taxon>Apiosporaceae</taxon>
        <taxon>Apiospora</taxon>
    </lineage>
</organism>
<feature type="transmembrane region" description="Helical" evidence="6">
    <location>
        <begin position="54"/>
        <end position="75"/>
    </location>
</feature>
<evidence type="ECO:0000256" key="1">
    <source>
        <dbReference type="ARBA" id="ARBA00004141"/>
    </source>
</evidence>
<dbReference type="PANTHER" id="PTHR33048">
    <property type="entry name" value="PTH11-LIKE INTEGRAL MEMBRANE PROTEIN (AFU_ORTHOLOGUE AFUA_5G11245)"/>
    <property type="match status" value="1"/>
</dbReference>
<feature type="transmembrane region" description="Helical" evidence="6">
    <location>
        <begin position="107"/>
        <end position="126"/>
    </location>
</feature>
<feature type="transmembrane region" description="Helical" evidence="6">
    <location>
        <begin position="175"/>
        <end position="199"/>
    </location>
</feature>
<dbReference type="InterPro" id="IPR052337">
    <property type="entry name" value="SAT4-like"/>
</dbReference>
<dbReference type="EMBL" id="JAQQWE010000003">
    <property type="protein sequence ID" value="KAK7959362.1"/>
    <property type="molecule type" value="Genomic_DNA"/>
</dbReference>
<keyword evidence="3 6" id="KW-1133">Transmembrane helix</keyword>
<proteinExistence type="inferred from homology"/>
<evidence type="ECO:0000256" key="4">
    <source>
        <dbReference type="ARBA" id="ARBA00023136"/>
    </source>
</evidence>
<comment type="caution">
    <text evidence="8">The sequence shown here is derived from an EMBL/GenBank/DDBJ whole genome shotgun (WGS) entry which is preliminary data.</text>
</comment>
<evidence type="ECO:0000256" key="5">
    <source>
        <dbReference type="ARBA" id="ARBA00038359"/>
    </source>
</evidence>
<feature type="transmembrane region" description="Helical" evidence="6">
    <location>
        <begin position="20"/>
        <end position="42"/>
    </location>
</feature>
<sequence>MIVLDNPVGPHQWDVPVLTAASVVLYALGCMAVKSTLLVFYLRIFAPQPNAKRLIWSGLVSIVVFYLISVIVTLASCLPRAGDGGWSILSPSRGDRCFEEDSRFAEVQGIVGALTDLYVWIVPMTVIVKVRLSRKQKIGVYGVFATGFLFLSTHYRESWLLAHLHLGSSTDHEDSVAELNIGIICACMLVVFVLFRGIVRRLLEWIKQPRASGKPQNKNEWKVYLNAEVEGGNGNLPSVPPGALSGLKRFMQRTLRSRATDTNLTLADTARGDVSSFVSADYNYHAHLDRPWMSRDVAEDAS</sequence>
<dbReference type="GeneID" id="92073500"/>
<dbReference type="Proteomes" id="UP001391051">
    <property type="component" value="Unassembled WGS sequence"/>
</dbReference>
<evidence type="ECO:0000256" key="6">
    <source>
        <dbReference type="SAM" id="Phobius"/>
    </source>
</evidence>
<gene>
    <name evidence="8" type="ORF">PG986_004216</name>
</gene>
<keyword evidence="9" id="KW-1185">Reference proteome</keyword>
<comment type="subcellular location">
    <subcellularLocation>
        <location evidence="1">Membrane</location>
        <topology evidence="1">Multi-pass membrane protein</topology>
    </subcellularLocation>
</comment>
<dbReference type="RefSeq" id="XP_066703065.1">
    <property type="nucleotide sequence ID" value="XM_066840438.1"/>
</dbReference>
<evidence type="ECO:0000259" key="7">
    <source>
        <dbReference type="Pfam" id="PF20684"/>
    </source>
</evidence>
<name>A0ABR1QLY8_9PEZI</name>
<evidence type="ECO:0000313" key="8">
    <source>
        <dbReference type="EMBL" id="KAK7959362.1"/>
    </source>
</evidence>
<keyword evidence="4 6" id="KW-0472">Membrane</keyword>
<dbReference type="InterPro" id="IPR049326">
    <property type="entry name" value="Rhodopsin_dom_fungi"/>
</dbReference>
<protein>
    <recommendedName>
        <fullName evidence="7">Rhodopsin domain-containing protein</fullName>
    </recommendedName>
</protein>
<accession>A0ABR1QLY8</accession>
<feature type="transmembrane region" description="Helical" evidence="6">
    <location>
        <begin position="138"/>
        <end position="155"/>
    </location>
</feature>
<dbReference type="Pfam" id="PF20684">
    <property type="entry name" value="Fung_rhodopsin"/>
    <property type="match status" value="1"/>
</dbReference>